<dbReference type="FunCoup" id="G8Y514">
    <property type="interactions" value="1250"/>
</dbReference>
<evidence type="ECO:0000313" key="12">
    <source>
        <dbReference type="Proteomes" id="UP000005222"/>
    </source>
</evidence>
<dbReference type="eggNOG" id="KOG0570">
    <property type="taxonomic scope" value="Eukaryota"/>
</dbReference>
<comment type="subunit">
    <text evidence="8">Component of the Mediator complex.</text>
</comment>
<name>G8Y514_PICSO</name>
<evidence type="ECO:0000256" key="5">
    <source>
        <dbReference type="ARBA" id="ARBA00023159"/>
    </source>
</evidence>
<keyword evidence="7 8" id="KW-0539">Nucleus</keyword>
<dbReference type="Pfam" id="PF05983">
    <property type="entry name" value="Med7"/>
    <property type="match status" value="1"/>
</dbReference>
<dbReference type="OMA" id="IHDSYSM"/>
<dbReference type="InterPro" id="IPR037212">
    <property type="entry name" value="Med7/Med21-like"/>
</dbReference>
<feature type="coiled-coil region" evidence="9">
    <location>
        <begin position="198"/>
        <end position="259"/>
    </location>
</feature>
<evidence type="ECO:0000256" key="7">
    <source>
        <dbReference type="ARBA" id="ARBA00023242"/>
    </source>
</evidence>
<dbReference type="GO" id="GO:0070847">
    <property type="term" value="C:core mediator complex"/>
    <property type="evidence" value="ECO:0007669"/>
    <property type="project" value="TreeGrafter"/>
</dbReference>
<dbReference type="GO" id="GO:0003712">
    <property type="term" value="F:transcription coregulator activity"/>
    <property type="evidence" value="ECO:0007669"/>
    <property type="project" value="InterPro"/>
</dbReference>
<sequence length="264" mass="30740">MCDNTCFFFTIPKKRTSLNRKEGREMSETGDDLISSLYPPPPPYYKFFTEASLEKLLEWNNTNAEVATDGEKDDVKQQPNKRPPGKLKFLIPPEKPEGTHYRGFGNFWSFEDKLPSLKESGWQQLYKDDDEEITSKTKIQELHKLMHSLLLNFLELVGVVSIEPQQFHHKIEDLKLILININHILNTYRPHQSRESLIMLLKKQIENKRNEIKEIDEVSKEVKSTILSLVNIEDLTQGLTEETKQADNDENKIDTAVRKLLNEN</sequence>
<evidence type="ECO:0000313" key="11">
    <source>
        <dbReference type="EMBL" id="CCE85782.1"/>
    </source>
</evidence>
<dbReference type="GO" id="GO:0016592">
    <property type="term" value="C:mediator complex"/>
    <property type="evidence" value="ECO:0007669"/>
    <property type="project" value="InterPro"/>
</dbReference>
<evidence type="ECO:0000256" key="2">
    <source>
        <dbReference type="ARBA" id="ARBA00009994"/>
    </source>
</evidence>
<comment type="subcellular location">
    <subcellularLocation>
        <location evidence="1 8">Nucleus</location>
    </subcellularLocation>
</comment>
<evidence type="ECO:0000256" key="8">
    <source>
        <dbReference type="RuleBase" id="RU364060"/>
    </source>
</evidence>
<keyword evidence="5 8" id="KW-0010">Activator</keyword>
<dbReference type="SUPFAM" id="SSF140718">
    <property type="entry name" value="Mediator hinge subcomplex-like"/>
    <property type="match status" value="1"/>
</dbReference>
<comment type="similarity">
    <text evidence="2 8">Belongs to the Mediator complex subunit 7 family.</text>
</comment>
<evidence type="ECO:0000256" key="4">
    <source>
        <dbReference type="ARBA" id="ARBA00023015"/>
    </source>
</evidence>
<dbReference type="Gene3D" id="6.10.140.200">
    <property type="match status" value="1"/>
</dbReference>
<dbReference type="HOGENOM" id="CLU_065214_0_1_1"/>
<feature type="region of interest" description="Disordered" evidence="10">
    <location>
        <begin position="67"/>
        <end position="88"/>
    </location>
</feature>
<keyword evidence="6 8" id="KW-0804">Transcription</keyword>
<reference evidence="11 12" key="1">
    <citation type="journal article" date="2012" name="G3 (Bethesda)">
        <title>Pichia sorbitophila, an interspecies yeast hybrid reveals early steps of genome resolution following polyploidization.</title>
        <authorList>
            <person name="Leh Louis V."/>
            <person name="Despons L."/>
            <person name="Friedrich A."/>
            <person name="Martin T."/>
            <person name="Durrens P."/>
            <person name="Casaregola S."/>
            <person name="Neuveglise C."/>
            <person name="Fairhead C."/>
            <person name="Marck C."/>
            <person name="Cruz J.A."/>
            <person name="Straub M.L."/>
            <person name="Kugler V."/>
            <person name="Sacerdot C."/>
            <person name="Uzunov Z."/>
            <person name="Thierry A."/>
            <person name="Weiss S."/>
            <person name="Bleykasten C."/>
            <person name="De Montigny J."/>
            <person name="Jacques N."/>
            <person name="Jung P."/>
            <person name="Lemaire M."/>
            <person name="Mallet S."/>
            <person name="Morel G."/>
            <person name="Richard G.F."/>
            <person name="Sarkar A."/>
            <person name="Savel G."/>
            <person name="Schacherer J."/>
            <person name="Seret M.L."/>
            <person name="Talla E."/>
            <person name="Samson G."/>
            <person name="Jubin C."/>
            <person name="Poulain J."/>
            <person name="Vacherie B."/>
            <person name="Barbe V."/>
            <person name="Pelletier E."/>
            <person name="Sherman D.J."/>
            <person name="Westhof E."/>
            <person name="Weissenbach J."/>
            <person name="Baret P.V."/>
            <person name="Wincker P."/>
            <person name="Gaillardin C."/>
            <person name="Dujon B."/>
            <person name="Souciet J.L."/>
        </authorList>
    </citation>
    <scope>NUCLEOTIDE SEQUENCE [LARGE SCALE GENOMIC DNA]</scope>
    <source>
        <strain evidence="12">ATCC MYA-4447 / BCRC 22081 / CBS 7064 / NBRC 10061 / NRRL Y-12695</strain>
    </source>
</reference>
<dbReference type="Gene3D" id="6.10.140.1520">
    <property type="match status" value="1"/>
</dbReference>
<dbReference type="InterPro" id="IPR044888">
    <property type="entry name" value="Mediatior_Med7_sf"/>
</dbReference>
<dbReference type="InterPro" id="IPR009244">
    <property type="entry name" value="Mediatior_Med7"/>
</dbReference>
<dbReference type="EMBL" id="FO082047">
    <property type="protein sequence ID" value="CCE85782.1"/>
    <property type="molecule type" value="Genomic_DNA"/>
</dbReference>
<comment type="function">
    <text evidence="8">Component of the Mediator complex, a coactivator involved in the regulated transcription of nearly all RNA polymerase II-dependent genes. Mediator functions as a bridge to convey information from gene-specific regulatory proteins to the basal RNA polymerase II transcription machinery.</text>
</comment>
<accession>G8Y514</accession>
<keyword evidence="9" id="KW-0175">Coiled coil</keyword>
<keyword evidence="12" id="KW-1185">Reference proteome</keyword>
<dbReference type="OrthoDB" id="10253553at2759"/>
<evidence type="ECO:0000256" key="1">
    <source>
        <dbReference type="ARBA" id="ARBA00004123"/>
    </source>
</evidence>
<proteinExistence type="inferred from homology"/>
<dbReference type="Proteomes" id="UP000005222">
    <property type="component" value="Chromosome M"/>
</dbReference>
<dbReference type="STRING" id="559304.G8Y514"/>
<protein>
    <recommendedName>
        <fullName evidence="3 8">Mediator of RNA polymerase II transcription subunit 7</fullName>
    </recommendedName>
</protein>
<organism evidence="11 12">
    <name type="scientific">Pichia sorbitophila (strain ATCC MYA-4447 / BCRC 22081 / CBS 7064 / NBRC 10061 / NRRL Y-12695)</name>
    <name type="common">Hybrid yeast</name>
    <dbReference type="NCBI Taxonomy" id="559304"/>
    <lineage>
        <taxon>Eukaryota</taxon>
        <taxon>Fungi</taxon>
        <taxon>Dikarya</taxon>
        <taxon>Ascomycota</taxon>
        <taxon>Saccharomycotina</taxon>
        <taxon>Pichiomycetes</taxon>
        <taxon>Debaryomycetaceae</taxon>
        <taxon>Millerozyma</taxon>
    </lineage>
</organism>
<keyword evidence="4 8" id="KW-0805">Transcription regulation</keyword>
<gene>
    <name evidence="11" type="primary">Piso0_005412</name>
    <name evidence="11" type="ORF">GNLVRS01_PISO0M14158g</name>
</gene>
<dbReference type="PANTHER" id="PTHR21428">
    <property type="entry name" value="MEDIATOR OF RNA POLYMERASE II TRANSCRIPTION SUBUNIT 7"/>
    <property type="match status" value="1"/>
</dbReference>
<dbReference type="GO" id="GO:0006357">
    <property type="term" value="P:regulation of transcription by RNA polymerase II"/>
    <property type="evidence" value="ECO:0007669"/>
    <property type="project" value="InterPro"/>
</dbReference>
<evidence type="ECO:0000256" key="9">
    <source>
        <dbReference type="SAM" id="Coils"/>
    </source>
</evidence>
<dbReference type="InParanoid" id="G8Y514"/>
<dbReference type="PANTHER" id="PTHR21428:SF11">
    <property type="entry name" value="MEDIATOR OF RNA POLYMERASE II TRANSCRIPTION SUBUNIT 7"/>
    <property type="match status" value="1"/>
</dbReference>
<evidence type="ECO:0000256" key="10">
    <source>
        <dbReference type="SAM" id="MobiDB-lite"/>
    </source>
</evidence>
<dbReference type="AlphaFoldDB" id="G8Y514"/>
<evidence type="ECO:0000256" key="3">
    <source>
        <dbReference type="ARBA" id="ARBA00020631"/>
    </source>
</evidence>
<evidence type="ECO:0000256" key="6">
    <source>
        <dbReference type="ARBA" id="ARBA00023163"/>
    </source>
</evidence>